<dbReference type="PANTHER" id="PTHR43331">
    <property type="entry name" value="HOMOSERINE DEHYDROGENASE"/>
    <property type="match status" value="1"/>
</dbReference>
<dbReference type="EMBL" id="UOEC01000190">
    <property type="protein sequence ID" value="VAW01781.1"/>
    <property type="molecule type" value="Genomic_DNA"/>
</dbReference>
<keyword evidence="6" id="KW-0028">Amino-acid biosynthesis</keyword>
<comment type="similarity">
    <text evidence="3">Belongs to the homoserine dehydrogenase family.</text>
</comment>
<evidence type="ECO:0000313" key="12">
    <source>
        <dbReference type="EMBL" id="VAW01781.1"/>
    </source>
</evidence>
<organism evidence="12">
    <name type="scientific">hydrothermal vent metagenome</name>
    <dbReference type="NCBI Taxonomy" id="652676"/>
    <lineage>
        <taxon>unclassified sequences</taxon>
        <taxon>metagenomes</taxon>
        <taxon>ecological metagenomes</taxon>
    </lineage>
</organism>
<dbReference type="GO" id="GO:0004412">
    <property type="term" value="F:homoserine dehydrogenase activity"/>
    <property type="evidence" value="ECO:0007669"/>
    <property type="project" value="UniProtKB-EC"/>
</dbReference>
<dbReference type="UniPathway" id="UPA00051">
    <property type="reaction ID" value="UER00465"/>
</dbReference>
<dbReference type="PANTHER" id="PTHR43331:SF1">
    <property type="entry name" value="HOMOSERINE DEHYDROGENASE"/>
    <property type="match status" value="1"/>
</dbReference>
<evidence type="ECO:0000256" key="2">
    <source>
        <dbReference type="ARBA" id="ARBA00005062"/>
    </source>
</evidence>
<reference evidence="12" key="1">
    <citation type="submission" date="2018-06" db="EMBL/GenBank/DDBJ databases">
        <authorList>
            <person name="Zhirakovskaya E."/>
        </authorList>
    </citation>
    <scope>NUCLEOTIDE SEQUENCE</scope>
</reference>
<keyword evidence="8 12" id="KW-0560">Oxidoreductase</keyword>
<dbReference type="InterPro" id="IPR005106">
    <property type="entry name" value="Asp/hSer_DH_NAD-bd"/>
</dbReference>
<proteinExistence type="inferred from homology"/>
<dbReference type="NCBIfam" id="NF004976">
    <property type="entry name" value="PRK06349.1"/>
    <property type="match status" value="1"/>
</dbReference>
<evidence type="ECO:0000256" key="1">
    <source>
        <dbReference type="ARBA" id="ARBA00005056"/>
    </source>
</evidence>
<feature type="domain" description="Homoserine dehydrogenase catalytic" evidence="10">
    <location>
        <begin position="140"/>
        <end position="175"/>
    </location>
</feature>
<dbReference type="AlphaFoldDB" id="A0A3B0S6P5"/>
<dbReference type="EC" id="1.1.1.3" evidence="4"/>
<keyword evidence="9" id="KW-0486">Methionine biosynthesis</keyword>
<evidence type="ECO:0000256" key="4">
    <source>
        <dbReference type="ARBA" id="ARBA00013213"/>
    </source>
</evidence>
<feature type="non-terminal residue" evidence="12">
    <location>
        <position position="177"/>
    </location>
</feature>
<dbReference type="UniPathway" id="UPA00050">
    <property type="reaction ID" value="UER00063"/>
</dbReference>
<name>A0A3B0S6P5_9ZZZZ</name>
<evidence type="ECO:0000256" key="8">
    <source>
        <dbReference type="ARBA" id="ARBA00023002"/>
    </source>
</evidence>
<comment type="pathway">
    <text evidence="2">Amino-acid biosynthesis; L-methionine biosynthesis via de novo pathway; L-homoserine from L-aspartate: step 3/3.</text>
</comment>
<accession>A0A3B0S6P5</accession>
<evidence type="ECO:0000256" key="6">
    <source>
        <dbReference type="ARBA" id="ARBA00022605"/>
    </source>
</evidence>
<keyword evidence="7" id="KW-0791">Threonine biosynthesis</keyword>
<dbReference type="GO" id="GO:0009088">
    <property type="term" value="P:threonine biosynthetic process"/>
    <property type="evidence" value="ECO:0007669"/>
    <property type="project" value="UniProtKB-UniPathway"/>
</dbReference>
<dbReference type="SUPFAM" id="SSF55347">
    <property type="entry name" value="Glyceraldehyde-3-phosphate dehydrogenase-like, C-terminal domain"/>
    <property type="match status" value="1"/>
</dbReference>
<evidence type="ECO:0000256" key="9">
    <source>
        <dbReference type="ARBA" id="ARBA00023167"/>
    </source>
</evidence>
<dbReference type="InterPro" id="IPR001342">
    <property type="entry name" value="HDH_cat"/>
</dbReference>
<evidence type="ECO:0000259" key="11">
    <source>
        <dbReference type="Pfam" id="PF03447"/>
    </source>
</evidence>
<dbReference type="GO" id="GO:0050661">
    <property type="term" value="F:NADP binding"/>
    <property type="evidence" value="ECO:0007669"/>
    <property type="project" value="InterPro"/>
</dbReference>
<evidence type="ECO:0000256" key="3">
    <source>
        <dbReference type="ARBA" id="ARBA00006753"/>
    </source>
</evidence>
<dbReference type="Pfam" id="PF00742">
    <property type="entry name" value="Homoserine_dh"/>
    <property type="match status" value="1"/>
</dbReference>
<protein>
    <recommendedName>
        <fullName evidence="5">Homoserine dehydrogenase</fullName>
        <ecNumber evidence="4">1.1.1.3</ecNumber>
    </recommendedName>
</protein>
<sequence length="177" mass="18712">MSEPCRLGIAGLGTVGVGVLDMLRDNGNALNRQAGREISVTGVCARSRRNDRGGHDLSGYDWFDDPVELARSDKIDTFVELIGGEDGPAKASVEAALKAGKDVVTANKALLAHHGTALAKLAEDNNACLSFEAAVAGGIPIVKTMRESLAGNSIKKVFGIVNGTCNYILTKMEREER</sequence>
<dbReference type="GO" id="GO:0009086">
    <property type="term" value="P:methionine biosynthetic process"/>
    <property type="evidence" value="ECO:0007669"/>
    <property type="project" value="UniProtKB-KW"/>
</dbReference>
<evidence type="ECO:0000256" key="5">
    <source>
        <dbReference type="ARBA" id="ARBA00013376"/>
    </source>
</evidence>
<comment type="pathway">
    <text evidence="1">Amino-acid biosynthesis; L-threonine biosynthesis; L-threonine from L-aspartate: step 3/5.</text>
</comment>
<gene>
    <name evidence="12" type="ORF">MNBD_ALPHA08-2147</name>
</gene>
<feature type="domain" description="Aspartate/homoserine dehydrogenase NAD-binding" evidence="11">
    <location>
        <begin position="11"/>
        <end position="131"/>
    </location>
</feature>
<dbReference type="SUPFAM" id="SSF51735">
    <property type="entry name" value="NAD(P)-binding Rossmann-fold domains"/>
    <property type="match status" value="1"/>
</dbReference>
<dbReference type="Gene3D" id="3.40.50.720">
    <property type="entry name" value="NAD(P)-binding Rossmann-like Domain"/>
    <property type="match status" value="1"/>
</dbReference>
<dbReference type="InterPro" id="IPR036291">
    <property type="entry name" value="NAD(P)-bd_dom_sf"/>
</dbReference>
<dbReference type="Pfam" id="PF03447">
    <property type="entry name" value="NAD_binding_3"/>
    <property type="match status" value="1"/>
</dbReference>
<evidence type="ECO:0000256" key="7">
    <source>
        <dbReference type="ARBA" id="ARBA00022697"/>
    </source>
</evidence>
<evidence type="ECO:0000259" key="10">
    <source>
        <dbReference type="Pfam" id="PF00742"/>
    </source>
</evidence>
<dbReference type="Gene3D" id="3.30.360.10">
    <property type="entry name" value="Dihydrodipicolinate Reductase, domain 2"/>
    <property type="match status" value="1"/>
</dbReference>